<dbReference type="Gene3D" id="3.40.630.190">
    <property type="entry name" value="LCP protein"/>
    <property type="match status" value="1"/>
</dbReference>
<proteinExistence type="predicted"/>
<feature type="transmembrane region" description="Helical" evidence="2">
    <location>
        <begin position="81"/>
        <end position="107"/>
    </location>
</feature>
<organism evidence="6">
    <name type="scientific">freshwater metagenome</name>
    <dbReference type="NCBI Taxonomy" id="449393"/>
    <lineage>
        <taxon>unclassified sequences</taxon>
        <taxon>metagenomes</taxon>
        <taxon>ecological metagenomes</taxon>
    </lineage>
</organism>
<feature type="compositionally biased region" description="Polar residues" evidence="1">
    <location>
        <begin position="27"/>
        <end position="53"/>
    </location>
</feature>
<evidence type="ECO:0000313" key="7">
    <source>
        <dbReference type="EMBL" id="CAB4805144.1"/>
    </source>
</evidence>
<keyword evidence="2" id="KW-0812">Transmembrane</keyword>
<evidence type="ECO:0000313" key="4">
    <source>
        <dbReference type="EMBL" id="CAB4344399.1"/>
    </source>
</evidence>
<keyword evidence="2" id="KW-1133">Transmembrane helix</keyword>
<name>A0A6J6S259_9ZZZZ</name>
<evidence type="ECO:0000256" key="2">
    <source>
        <dbReference type="SAM" id="Phobius"/>
    </source>
</evidence>
<reference evidence="6" key="1">
    <citation type="submission" date="2020-05" db="EMBL/GenBank/DDBJ databases">
        <authorList>
            <person name="Chiriac C."/>
            <person name="Salcher M."/>
            <person name="Ghai R."/>
            <person name="Kavagutti S V."/>
        </authorList>
    </citation>
    <scope>NUCLEOTIDE SEQUENCE</scope>
</reference>
<dbReference type="AlphaFoldDB" id="A0A6J6S259"/>
<evidence type="ECO:0000259" key="3">
    <source>
        <dbReference type="Pfam" id="PF13399"/>
    </source>
</evidence>
<dbReference type="EMBL" id="CAFAAD010000183">
    <property type="protein sequence ID" value="CAB4805144.1"/>
    <property type="molecule type" value="Genomic_DNA"/>
</dbReference>
<sequence>MTPELPPPPPSGDEIDFAALVAEHNKSTVARSSQGEGNLKGSSTQGSAMSSDSPPVAAATPNSLGVRNATSSGNFSRWWKIGYPVIVAAFVLVVLPLLVFAGLRVILDSSDGQLIKRVTDPTAPGYEAVVEKTPTAVAAIVAPDGSLDSTVVFAQTSETSGGILIVPASLGVPTAFGLLPLSTLWIHGQIELVASGLGRTLNLNLTEQFVISASDWALLVGPYVPISLSIPDVVRDAKDAVIFPKGSVTLKADQVAAFLTSKSPKDNDLNRLIRQELFWKAWLQKVKSSGTPFPVQTTSGVGRFVATIARGQLSISSLPVIPSPNGPNPPGGPPMYIVQESVALSSVAAIVPFPDGSAGQRPRMRVLDGTGKLSNGINAAIMLNAAGGQVDVVGNAKSYGQATTQIIYFDGTTEAEAKTMQKALTMGEIVASKQSNSGADMTVILGEDFVAKFGPSSGAANSSSSTTTTLASATTTARK</sequence>
<dbReference type="InterPro" id="IPR027381">
    <property type="entry name" value="LytR/CpsA/Psr_C"/>
</dbReference>
<accession>A0A6J6S259</accession>
<dbReference type="EMBL" id="CAESAL010000053">
    <property type="protein sequence ID" value="CAB4344399.1"/>
    <property type="molecule type" value="Genomic_DNA"/>
</dbReference>
<feature type="domain" description="LytR/CpsA/Psr regulator C-terminal" evidence="3">
    <location>
        <begin position="363"/>
        <end position="449"/>
    </location>
</feature>
<feature type="region of interest" description="Disordered" evidence="1">
    <location>
        <begin position="27"/>
        <end position="64"/>
    </location>
</feature>
<dbReference type="EMBL" id="CAEZXY010000199">
    <property type="protein sequence ID" value="CAB4728772.1"/>
    <property type="molecule type" value="Genomic_DNA"/>
</dbReference>
<evidence type="ECO:0000256" key="1">
    <source>
        <dbReference type="SAM" id="MobiDB-lite"/>
    </source>
</evidence>
<gene>
    <name evidence="5" type="ORF">UFOPK1762_01299</name>
    <name evidence="6" type="ORF">UFOPK2624_02186</name>
    <name evidence="7" type="ORF">UFOPK2969_01688</name>
    <name evidence="4" type="ORF">UFOPK3331_01357</name>
</gene>
<dbReference type="PANTHER" id="PTHR33392">
    <property type="entry name" value="POLYISOPRENYL-TEICHOIC ACID--PEPTIDOGLYCAN TEICHOIC ACID TRANSFERASE TAGU"/>
    <property type="match status" value="1"/>
</dbReference>
<dbReference type="Gene3D" id="3.30.70.2390">
    <property type="match status" value="1"/>
</dbReference>
<evidence type="ECO:0000313" key="5">
    <source>
        <dbReference type="EMBL" id="CAB4590247.1"/>
    </source>
</evidence>
<keyword evidence="2" id="KW-0472">Membrane</keyword>
<dbReference type="InterPro" id="IPR050922">
    <property type="entry name" value="LytR/CpsA/Psr_CW_biosynth"/>
</dbReference>
<feature type="region of interest" description="Disordered" evidence="1">
    <location>
        <begin position="456"/>
        <end position="479"/>
    </location>
</feature>
<protein>
    <submittedName>
        <fullName evidence="6">Unannotated protein</fullName>
    </submittedName>
</protein>
<evidence type="ECO:0000313" key="6">
    <source>
        <dbReference type="EMBL" id="CAB4728772.1"/>
    </source>
</evidence>
<dbReference type="Pfam" id="PF13399">
    <property type="entry name" value="LytR_C"/>
    <property type="match status" value="1"/>
</dbReference>
<dbReference type="PANTHER" id="PTHR33392:SF6">
    <property type="entry name" value="POLYISOPRENYL-TEICHOIC ACID--PEPTIDOGLYCAN TEICHOIC ACID TRANSFERASE TAGU"/>
    <property type="match status" value="1"/>
</dbReference>
<dbReference type="EMBL" id="CAEZTY010000052">
    <property type="protein sequence ID" value="CAB4590247.1"/>
    <property type="molecule type" value="Genomic_DNA"/>
</dbReference>